<dbReference type="OrthoDB" id="8062037at2759"/>
<comment type="catalytic activity">
    <reaction evidence="1">
        <text>S-ubiquitinyl-[E2 ubiquitin-conjugating enzyme]-L-cysteine + [acceptor protein]-L-lysine = [E2 ubiquitin-conjugating enzyme]-L-cysteine + N(6)-ubiquitinyl-[acceptor protein]-L-lysine.</text>
        <dbReference type="EC" id="2.3.2.27"/>
    </reaction>
</comment>
<evidence type="ECO:0000256" key="12">
    <source>
        <dbReference type="ARBA" id="ARBA00023136"/>
    </source>
</evidence>
<evidence type="ECO:0000256" key="16">
    <source>
        <dbReference type="SAM" id="Phobius"/>
    </source>
</evidence>
<dbReference type="PROSITE" id="PS50089">
    <property type="entry name" value="ZF_RING_2"/>
    <property type="match status" value="1"/>
</dbReference>
<evidence type="ECO:0000256" key="8">
    <source>
        <dbReference type="ARBA" id="ARBA00022771"/>
    </source>
</evidence>
<dbReference type="Pfam" id="PF13639">
    <property type="entry name" value="zf-RING_2"/>
    <property type="match status" value="1"/>
</dbReference>
<dbReference type="GO" id="GO:0061630">
    <property type="term" value="F:ubiquitin protein ligase activity"/>
    <property type="evidence" value="ECO:0007669"/>
    <property type="project" value="UniProtKB-EC"/>
</dbReference>
<accession>A0A2T7ERV0</accession>
<evidence type="ECO:0000256" key="11">
    <source>
        <dbReference type="ARBA" id="ARBA00022989"/>
    </source>
</evidence>
<dbReference type="PANTHER" id="PTHR45768:SF24">
    <property type="entry name" value="OS09G0376700 PROTEIN"/>
    <property type="match status" value="1"/>
</dbReference>
<keyword evidence="19" id="KW-1185">Reference proteome</keyword>
<feature type="domain" description="RING-type" evidence="17">
    <location>
        <begin position="284"/>
        <end position="326"/>
    </location>
</feature>
<evidence type="ECO:0000256" key="10">
    <source>
        <dbReference type="ARBA" id="ARBA00022833"/>
    </source>
</evidence>
<dbReference type="EC" id="2.3.2.27" evidence="4"/>
<keyword evidence="12 16" id="KW-0472">Membrane</keyword>
<keyword evidence="9" id="KW-0833">Ubl conjugation pathway</keyword>
<evidence type="ECO:0000313" key="19">
    <source>
        <dbReference type="Proteomes" id="UP000244336"/>
    </source>
</evidence>
<dbReference type="CDD" id="cd16461">
    <property type="entry name" value="RING-H2_EL5-like"/>
    <property type="match status" value="1"/>
</dbReference>
<gene>
    <name evidence="18" type="ORF">GQ55_2G242000</name>
</gene>
<evidence type="ECO:0000256" key="9">
    <source>
        <dbReference type="ARBA" id="ARBA00022786"/>
    </source>
</evidence>
<dbReference type="InterPro" id="IPR013083">
    <property type="entry name" value="Znf_RING/FYVE/PHD"/>
</dbReference>
<reference evidence="18 19" key="1">
    <citation type="submission" date="2018-04" db="EMBL/GenBank/DDBJ databases">
        <title>WGS assembly of Panicum hallii var. hallii HAL2.</title>
        <authorList>
            <person name="Lovell J."/>
            <person name="Jenkins J."/>
            <person name="Lowry D."/>
            <person name="Mamidi S."/>
            <person name="Sreedasyam A."/>
            <person name="Weng X."/>
            <person name="Barry K."/>
            <person name="Bonette J."/>
            <person name="Campitelli B."/>
            <person name="Daum C."/>
            <person name="Gordon S."/>
            <person name="Gould B."/>
            <person name="Lipzen A."/>
            <person name="MacQueen A."/>
            <person name="Palacio-Mejia J."/>
            <person name="Plott C."/>
            <person name="Shakirov E."/>
            <person name="Shu S."/>
            <person name="Yoshinaga Y."/>
            <person name="Zane M."/>
            <person name="Rokhsar D."/>
            <person name="Grimwood J."/>
            <person name="Schmutz J."/>
            <person name="Juenger T."/>
        </authorList>
    </citation>
    <scope>NUCLEOTIDE SEQUENCE [LARGE SCALE GENOMIC DNA]</scope>
    <source>
        <strain evidence="19">cv. HAL2</strain>
    </source>
</reference>
<dbReference type="GO" id="GO:0016020">
    <property type="term" value="C:membrane"/>
    <property type="evidence" value="ECO:0007669"/>
    <property type="project" value="UniProtKB-SubCell"/>
</dbReference>
<dbReference type="Gene3D" id="3.30.40.10">
    <property type="entry name" value="Zinc/RING finger domain, C3HC4 (zinc finger)"/>
    <property type="match status" value="1"/>
</dbReference>
<dbReference type="GO" id="GO:0031625">
    <property type="term" value="F:ubiquitin protein ligase binding"/>
    <property type="evidence" value="ECO:0007669"/>
    <property type="project" value="TreeGrafter"/>
</dbReference>
<feature type="transmembrane region" description="Helical" evidence="16">
    <location>
        <begin position="188"/>
        <end position="209"/>
    </location>
</feature>
<evidence type="ECO:0000256" key="2">
    <source>
        <dbReference type="ARBA" id="ARBA00004167"/>
    </source>
</evidence>
<keyword evidence="6 16" id="KW-0812">Transmembrane</keyword>
<keyword evidence="8 14" id="KW-0863">Zinc-finger</keyword>
<dbReference type="InterPro" id="IPR001841">
    <property type="entry name" value="Znf_RING"/>
</dbReference>
<keyword evidence="10" id="KW-0862">Zinc</keyword>
<dbReference type="EMBL" id="CM009750">
    <property type="protein sequence ID" value="PUZ70566.1"/>
    <property type="molecule type" value="Genomic_DNA"/>
</dbReference>
<evidence type="ECO:0000256" key="3">
    <source>
        <dbReference type="ARBA" id="ARBA00004906"/>
    </source>
</evidence>
<dbReference type="FunFam" id="3.30.40.10:FF:000187">
    <property type="entry name" value="E3 ubiquitin-protein ligase ATL6"/>
    <property type="match status" value="1"/>
</dbReference>
<evidence type="ECO:0000313" key="18">
    <source>
        <dbReference type="EMBL" id="PUZ70566.1"/>
    </source>
</evidence>
<dbReference type="AlphaFoldDB" id="A0A2T7ERV0"/>
<dbReference type="SUPFAM" id="SSF57850">
    <property type="entry name" value="RING/U-box"/>
    <property type="match status" value="1"/>
</dbReference>
<name>A0A2T7ERV0_9POAL</name>
<keyword evidence="7" id="KW-0479">Metal-binding</keyword>
<dbReference type="Proteomes" id="UP000244336">
    <property type="component" value="Chromosome 2"/>
</dbReference>
<evidence type="ECO:0000256" key="7">
    <source>
        <dbReference type="ARBA" id="ARBA00022723"/>
    </source>
</evidence>
<comment type="pathway">
    <text evidence="3">Protein modification; protein ubiquitination.</text>
</comment>
<evidence type="ECO:0000256" key="15">
    <source>
        <dbReference type="SAM" id="MobiDB-lite"/>
    </source>
</evidence>
<protein>
    <recommendedName>
        <fullName evidence="4">RING-type E3 ubiquitin transferase</fullName>
        <ecNumber evidence="4">2.3.2.27</ecNumber>
    </recommendedName>
</protein>
<comment type="similarity">
    <text evidence="13">Belongs to the RING-type zinc finger family. ATL subfamily.</text>
</comment>
<organism evidence="18 19">
    <name type="scientific">Panicum hallii var. hallii</name>
    <dbReference type="NCBI Taxonomy" id="1504633"/>
    <lineage>
        <taxon>Eukaryota</taxon>
        <taxon>Viridiplantae</taxon>
        <taxon>Streptophyta</taxon>
        <taxon>Embryophyta</taxon>
        <taxon>Tracheophyta</taxon>
        <taxon>Spermatophyta</taxon>
        <taxon>Magnoliopsida</taxon>
        <taxon>Liliopsida</taxon>
        <taxon>Poales</taxon>
        <taxon>Poaceae</taxon>
        <taxon>PACMAD clade</taxon>
        <taxon>Panicoideae</taxon>
        <taxon>Panicodae</taxon>
        <taxon>Paniceae</taxon>
        <taxon>Panicinae</taxon>
        <taxon>Panicum</taxon>
        <taxon>Panicum sect. Panicum</taxon>
    </lineage>
</organism>
<evidence type="ECO:0000256" key="1">
    <source>
        <dbReference type="ARBA" id="ARBA00000900"/>
    </source>
</evidence>
<evidence type="ECO:0000256" key="14">
    <source>
        <dbReference type="PROSITE-ProRule" id="PRU00175"/>
    </source>
</evidence>
<dbReference type="Gramene" id="PUZ70566">
    <property type="protein sequence ID" value="PUZ70566"/>
    <property type="gene ID" value="GQ55_2G242000"/>
</dbReference>
<feature type="compositionally biased region" description="Basic residues" evidence="15">
    <location>
        <begin position="25"/>
        <end position="37"/>
    </location>
</feature>
<keyword evidence="11 16" id="KW-1133">Transmembrane helix</keyword>
<sequence>MPASGAAGIFHSPLPPATPGGRAGARNRKRRPNRSRSGHGQLLPTNAASKLVPGSARAGYIISKASEKLSLAGGWCVRLGPVGQRERRLSCGSLVVDECGCIGGDRGSGSGRRKGEMAAAAVMRRAGGRFRAREARTGGANGYFFGAGGRGFSRVLEEAPAPAVDAPATAGREAPPAAAAVAARITPAVLFVTVVLAVVLLVSGLLHVLRRLFLKTHHASAGGGERQLQNLFFPGHEDGAGSGGGGLDQAAIDEMPEFAYGELSGAAPAATRKGKEKAARPFDCAVCLCEFADHDRLRLLPACGHAFHVACIDVWLRSSATCPLCRTKLTARHLAAAATADAPSVGPDVEEQKQQQQQEDQVPDTAAASSVVLPVRLGRFTNADGDAEASTSNSSRIDGRRCYSMGSYQYVLADEHLLVSVHMRHGNAGGAGTTSSGGGGDQQQGKKVFARGDSFSVSKIWQWRGSKRLPASLCADDGLPWAPAAKDPAGAHTRQQHGDT</sequence>
<dbReference type="GO" id="GO:0008270">
    <property type="term" value="F:zinc ion binding"/>
    <property type="evidence" value="ECO:0007669"/>
    <property type="project" value="UniProtKB-KW"/>
</dbReference>
<evidence type="ECO:0000256" key="5">
    <source>
        <dbReference type="ARBA" id="ARBA00022679"/>
    </source>
</evidence>
<evidence type="ECO:0000259" key="17">
    <source>
        <dbReference type="PROSITE" id="PS50089"/>
    </source>
</evidence>
<feature type="region of interest" description="Disordered" evidence="15">
    <location>
        <begin position="340"/>
        <end position="366"/>
    </location>
</feature>
<comment type="subcellular location">
    <subcellularLocation>
        <location evidence="2">Membrane</location>
        <topology evidence="2">Single-pass membrane protein</topology>
    </subcellularLocation>
</comment>
<dbReference type="SMART" id="SM00184">
    <property type="entry name" value="RING"/>
    <property type="match status" value="1"/>
</dbReference>
<dbReference type="PANTHER" id="PTHR45768">
    <property type="entry name" value="E3 UBIQUITIN-PROTEIN LIGASE RNF13-LIKE"/>
    <property type="match status" value="1"/>
</dbReference>
<keyword evidence="5" id="KW-0808">Transferase</keyword>
<feature type="region of interest" description="Disordered" evidence="15">
    <location>
        <begin position="1"/>
        <end position="48"/>
    </location>
</feature>
<feature type="region of interest" description="Disordered" evidence="15">
    <location>
        <begin position="480"/>
        <end position="500"/>
    </location>
</feature>
<evidence type="ECO:0000256" key="4">
    <source>
        <dbReference type="ARBA" id="ARBA00012483"/>
    </source>
</evidence>
<evidence type="ECO:0000256" key="6">
    <source>
        <dbReference type="ARBA" id="ARBA00022692"/>
    </source>
</evidence>
<proteinExistence type="inferred from homology"/>
<evidence type="ECO:0000256" key="13">
    <source>
        <dbReference type="ARBA" id="ARBA00024209"/>
    </source>
</evidence>